<comment type="catalytic activity">
    <reaction evidence="1 9">
        <text>a phosphate monoester + H2O = an alcohol + phosphate</text>
        <dbReference type="Rhea" id="RHEA:15017"/>
        <dbReference type="ChEBI" id="CHEBI:15377"/>
        <dbReference type="ChEBI" id="CHEBI:30879"/>
        <dbReference type="ChEBI" id="CHEBI:43474"/>
        <dbReference type="ChEBI" id="CHEBI:67140"/>
        <dbReference type="EC" id="3.1.3.2"/>
    </reaction>
</comment>
<dbReference type="CDD" id="cd07378">
    <property type="entry name" value="MPP_ACP5"/>
    <property type="match status" value="1"/>
</dbReference>
<dbReference type="Pfam" id="PF00149">
    <property type="entry name" value="Metallophos"/>
    <property type="match status" value="1"/>
</dbReference>
<dbReference type="PANTHER" id="PTHR10161">
    <property type="entry name" value="TARTRATE-RESISTANT ACID PHOSPHATASE TYPE 5"/>
    <property type="match status" value="1"/>
</dbReference>
<evidence type="ECO:0000256" key="2">
    <source>
        <dbReference type="ARBA" id="ARBA00012646"/>
    </source>
</evidence>
<keyword evidence="8" id="KW-0325">Glycoprotein</keyword>
<evidence type="ECO:0000256" key="5">
    <source>
        <dbReference type="ARBA" id="ARBA00022801"/>
    </source>
</evidence>
<keyword evidence="10" id="KW-0479">Metal-binding</keyword>
<dbReference type="SUPFAM" id="SSF56300">
    <property type="entry name" value="Metallo-dependent phosphatases"/>
    <property type="match status" value="1"/>
</dbReference>
<evidence type="ECO:0000313" key="15">
    <source>
        <dbReference type="EMBL" id="CAD7685564.1"/>
    </source>
</evidence>
<feature type="binding site" evidence="10">
    <location>
        <position position="209"/>
    </location>
    <ligand>
        <name>Fe cation</name>
        <dbReference type="ChEBI" id="CHEBI:24875"/>
        <label>2</label>
    </ligand>
</feature>
<feature type="binding site" evidence="10">
    <location>
        <position position="37"/>
    </location>
    <ligand>
        <name>Fe cation</name>
        <dbReference type="ChEBI" id="CHEBI:24875"/>
        <label>1</label>
    </ligand>
</feature>
<feature type="chain" id="PRO_5032371428" description="Tartrate-resistant acid phosphatase type 5" evidence="13">
    <location>
        <begin position="22"/>
        <end position="339"/>
    </location>
</feature>
<keyword evidence="4 13" id="KW-0732">Signal</keyword>
<dbReference type="PIRSF" id="PIRSF000898">
    <property type="entry name" value="Acid_Ptase_5"/>
    <property type="match status" value="1"/>
</dbReference>
<keyword evidence="6 9" id="KW-0408">Iron</keyword>
<keyword evidence="5 9" id="KW-0378">Hydrolase</keyword>
<organism evidence="15 16">
    <name type="scientific">Nyctereutes procyonoides</name>
    <name type="common">Raccoon dog</name>
    <name type="synonym">Canis procyonoides</name>
    <dbReference type="NCBI Taxonomy" id="34880"/>
    <lineage>
        <taxon>Eukaryota</taxon>
        <taxon>Metazoa</taxon>
        <taxon>Chordata</taxon>
        <taxon>Craniata</taxon>
        <taxon>Vertebrata</taxon>
        <taxon>Euteleostomi</taxon>
        <taxon>Mammalia</taxon>
        <taxon>Eutheria</taxon>
        <taxon>Laurasiatheria</taxon>
        <taxon>Carnivora</taxon>
        <taxon>Caniformia</taxon>
        <taxon>Canidae</taxon>
        <taxon>Nyctereutes</taxon>
    </lineage>
</organism>
<evidence type="ECO:0000256" key="8">
    <source>
        <dbReference type="ARBA" id="ARBA00023180"/>
    </source>
</evidence>
<dbReference type="AlphaFoldDB" id="A0A811ZA28"/>
<dbReference type="InterPro" id="IPR024927">
    <property type="entry name" value="Acid_PPase"/>
</dbReference>
<evidence type="ECO:0000256" key="4">
    <source>
        <dbReference type="ARBA" id="ARBA00022729"/>
    </source>
</evidence>
<gene>
    <name evidence="15" type="ORF">NYPRO_LOCUS18357</name>
</gene>
<feature type="binding site" evidence="10">
    <location>
        <position position="244"/>
    </location>
    <ligand>
        <name>Fe cation</name>
        <dbReference type="ChEBI" id="CHEBI:24875"/>
        <label>2</label>
    </ligand>
</feature>
<feature type="binding site" evidence="10">
    <location>
        <position position="246"/>
    </location>
    <ligand>
        <name>Fe cation</name>
        <dbReference type="ChEBI" id="CHEBI:24875"/>
        <label>1</label>
    </ligand>
</feature>
<comment type="cofactor">
    <cofactor evidence="10">
        <name>Fe cation</name>
        <dbReference type="ChEBI" id="CHEBI:24875"/>
    </cofactor>
    <text evidence="10">Binds 2 iron ions per subunit.</text>
</comment>
<keyword evidence="7 11" id="KW-1015">Disulfide bond</keyword>
<evidence type="ECO:0000256" key="3">
    <source>
        <dbReference type="ARBA" id="ARBA00015822"/>
    </source>
</evidence>
<evidence type="ECO:0000259" key="14">
    <source>
        <dbReference type="Pfam" id="PF00149"/>
    </source>
</evidence>
<feature type="disulfide bond" evidence="11">
    <location>
        <begin position="165"/>
        <end position="223"/>
    </location>
</feature>
<sequence>MDTWTVLLILQALLMLPLADGANPGANPVLRFVAVGDWGGVPNAPFYTAREMANAKEIARTVQILGTDFILSLGDNFYFSGVQDANDKRFRETFEDVFSASSLRNVPWYVLAGNHDHLGNVSAQIAYSRISKRWNFPSPYYRLRFKVPRSNVSVAIFMLDTVTLCGNSDDFLSQQPERPRDLGLARTQLSWLKKQLAAAKEDYVLVAGHYPVWSIAEHGPTHCLVKQLMPLLATYKVTAYLCGHDHNLQYLQDENGVGYVLSGAGNFMDPSKKHLRKVPNGYLRFHYGAEDSLGGFAYVEISPKEMSVTYIEASGKSLFKTRLPRRARRQQPRVHHAKA</sequence>
<feature type="signal peptide" evidence="13">
    <location>
        <begin position="1"/>
        <end position="21"/>
    </location>
</feature>
<reference evidence="15" key="1">
    <citation type="submission" date="2020-12" db="EMBL/GenBank/DDBJ databases">
        <authorList>
            <consortium name="Molecular Ecology Group"/>
        </authorList>
    </citation>
    <scope>NUCLEOTIDE SEQUENCE</scope>
    <source>
        <strain evidence="15">TBG_1078</strain>
    </source>
</reference>
<evidence type="ECO:0000256" key="6">
    <source>
        <dbReference type="ARBA" id="ARBA00023004"/>
    </source>
</evidence>
<evidence type="ECO:0000256" key="9">
    <source>
        <dbReference type="PIRNR" id="PIRNR000898"/>
    </source>
</evidence>
<accession>A0A811ZA28</accession>
<evidence type="ECO:0000256" key="1">
    <source>
        <dbReference type="ARBA" id="ARBA00000032"/>
    </source>
</evidence>
<dbReference type="FunFam" id="3.60.21.10:FF:000033">
    <property type="entry name" value="Tartrate-resistant acid phosphatase type 5"/>
    <property type="match status" value="1"/>
</dbReference>
<evidence type="ECO:0000256" key="7">
    <source>
        <dbReference type="ARBA" id="ARBA00023157"/>
    </source>
</evidence>
<evidence type="ECO:0000256" key="13">
    <source>
        <dbReference type="SAM" id="SignalP"/>
    </source>
</evidence>
<dbReference type="GO" id="GO:0045453">
    <property type="term" value="P:bone resorption"/>
    <property type="evidence" value="ECO:0007669"/>
    <property type="project" value="TreeGrafter"/>
</dbReference>
<dbReference type="EMBL" id="CAJHUB010000760">
    <property type="protein sequence ID" value="CAD7685564.1"/>
    <property type="molecule type" value="Genomic_DNA"/>
</dbReference>
<feature type="glycosylation site" description="N-linked (GlcNAc...) asparagine" evidence="12">
    <location>
        <position position="120"/>
    </location>
</feature>
<evidence type="ECO:0000256" key="11">
    <source>
        <dbReference type="PIRSR" id="PIRSR000898-2"/>
    </source>
</evidence>
<keyword evidence="16" id="KW-1185">Reference proteome</keyword>
<feature type="binding site" evidence="10">
    <location>
        <position position="114"/>
    </location>
    <ligand>
        <name>Fe cation</name>
        <dbReference type="ChEBI" id="CHEBI:24875"/>
        <label>2</label>
    </ligand>
</feature>
<dbReference type="InterPro" id="IPR029052">
    <property type="entry name" value="Metallo-depent_PP-like"/>
</dbReference>
<name>A0A811ZA28_NYCPR</name>
<dbReference type="GO" id="GO:0046872">
    <property type="term" value="F:metal ion binding"/>
    <property type="evidence" value="ECO:0007669"/>
    <property type="project" value="UniProtKB-KW"/>
</dbReference>
<proteinExistence type="predicted"/>
<feature type="binding site" evidence="10">
    <location>
        <position position="78"/>
    </location>
    <ligand>
        <name>Fe cation</name>
        <dbReference type="ChEBI" id="CHEBI:24875"/>
        <label>1</label>
    </ligand>
</feature>
<evidence type="ECO:0000256" key="10">
    <source>
        <dbReference type="PIRSR" id="PIRSR000898-1"/>
    </source>
</evidence>
<feature type="binding site" evidence="10">
    <location>
        <position position="75"/>
    </location>
    <ligand>
        <name>Fe cation</name>
        <dbReference type="ChEBI" id="CHEBI:24875"/>
        <label>1</label>
    </ligand>
</feature>
<dbReference type="EC" id="3.1.3.2" evidence="2 9"/>
<dbReference type="InterPro" id="IPR004843">
    <property type="entry name" value="Calcineurin-like_PHP"/>
</dbReference>
<evidence type="ECO:0000256" key="12">
    <source>
        <dbReference type="PIRSR" id="PIRSR000898-3"/>
    </source>
</evidence>
<dbReference type="PANTHER" id="PTHR10161:SF14">
    <property type="entry name" value="TARTRATE-RESISTANT ACID PHOSPHATASE TYPE 5"/>
    <property type="match status" value="1"/>
</dbReference>
<evidence type="ECO:0000313" key="16">
    <source>
        <dbReference type="Proteomes" id="UP000645828"/>
    </source>
</evidence>
<comment type="caution">
    <text evidence="15">The sequence shown here is derived from an EMBL/GenBank/DDBJ whole genome shotgun (WGS) entry which is preliminary data.</text>
</comment>
<feature type="binding site" evidence="10">
    <location>
        <position position="75"/>
    </location>
    <ligand>
        <name>Fe cation</name>
        <dbReference type="ChEBI" id="CHEBI:24875"/>
        <label>2</label>
    </ligand>
</feature>
<protein>
    <recommendedName>
        <fullName evidence="3 9">Tartrate-resistant acid phosphatase type 5</fullName>
        <ecNumber evidence="2 9">3.1.3.2</ecNumber>
    </recommendedName>
</protein>
<dbReference type="GO" id="GO:0003993">
    <property type="term" value="F:acid phosphatase activity"/>
    <property type="evidence" value="ECO:0007669"/>
    <property type="project" value="UniProtKB-UniRule"/>
</dbReference>
<dbReference type="InterPro" id="IPR051558">
    <property type="entry name" value="Metallophosphoesterase_PAP"/>
</dbReference>
<dbReference type="Gene3D" id="3.60.21.10">
    <property type="match status" value="1"/>
</dbReference>
<dbReference type="Proteomes" id="UP000645828">
    <property type="component" value="Unassembled WGS sequence"/>
</dbReference>
<feature type="domain" description="Calcineurin-like phosphoesterase" evidence="14">
    <location>
        <begin position="30"/>
        <end position="247"/>
    </location>
</feature>